<sequence>MEKAPASDADIRPLGSITSDTGVKGPFPRYIWIHQDTPQDSLDKACHEIWKRVQDLPDGLRPKVPREERERQSATAFALLENASAAGSGSGSYFNEE</sequence>
<dbReference type="AlphaFoldDB" id="A0AAV7TLB9"/>
<dbReference type="Proteomes" id="UP001066276">
    <property type="component" value="Chromosome 3_2"/>
</dbReference>
<evidence type="ECO:0000313" key="2">
    <source>
        <dbReference type="EMBL" id="KAJ1176999.1"/>
    </source>
</evidence>
<dbReference type="PANTHER" id="PTHR35674:SF1">
    <property type="entry name" value="CDNA SEQUENCE CK137956"/>
    <property type="match status" value="1"/>
</dbReference>
<accession>A0AAV7TLB9</accession>
<evidence type="ECO:0000256" key="1">
    <source>
        <dbReference type="SAM" id="MobiDB-lite"/>
    </source>
</evidence>
<reference evidence="2" key="1">
    <citation type="journal article" date="2022" name="bioRxiv">
        <title>Sequencing and chromosome-scale assembly of the giantPleurodeles waltlgenome.</title>
        <authorList>
            <person name="Brown T."/>
            <person name="Elewa A."/>
            <person name="Iarovenko S."/>
            <person name="Subramanian E."/>
            <person name="Araus A.J."/>
            <person name="Petzold A."/>
            <person name="Susuki M."/>
            <person name="Suzuki K.-i.T."/>
            <person name="Hayashi T."/>
            <person name="Toyoda A."/>
            <person name="Oliveira C."/>
            <person name="Osipova E."/>
            <person name="Leigh N.D."/>
            <person name="Simon A."/>
            <person name="Yun M.H."/>
        </authorList>
    </citation>
    <scope>NUCLEOTIDE SEQUENCE</scope>
    <source>
        <strain evidence="2">20211129_DDA</strain>
        <tissue evidence="2">Liver</tissue>
    </source>
</reference>
<dbReference type="PANTHER" id="PTHR35674">
    <property type="entry name" value="CDNA SEQUENCE CK137956"/>
    <property type="match status" value="1"/>
</dbReference>
<dbReference type="EMBL" id="JANPWB010000006">
    <property type="protein sequence ID" value="KAJ1176999.1"/>
    <property type="molecule type" value="Genomic_DNA"/>
</dbReference>
<gene>
    <name evidence="2" type="ORF">NDU88_002265</name>
</gene>
<evidence type="ECO:0000313" key="3">
    <source>
        <dbReference type="Proteomes" id="UP001066276"/>
    </source>
</evidence>
<comment type="caution">
    <text evidence="2">The sequence shown here is derived from an EMBL/GenBank/DDBJ whole genome shotgun (WGS) entry which is preliminary data.</text>
</comment>
<feature type="compositionally biased region" description="Basic and acidic residues" evidence="1">
    <location>
        <begin position="58"/>
        <end position="72"/>
    </location>
</feature>
<organism evidence="2 3">
    <name type="scientific">Pleurodeles waltl</name>
    <name type="common">Iberian ribbed newt</name>
    <dbReference type="NCBI Taxonomy" id="8319"/>
    <lineage>
        <taxon>Eukaryota</taxon>
        <taxon>Metazoa</taxon>
        <taxon>Chordata</taxon>
        <taxon>Craniata</taxon>
        <taxon>Vertebrata</taxon>
        <taxon>Euteleostomi</taxon>
        <taxon>Amphibia</taxon>
        <taxon>Batrachia</taxon>
        <taxon>Caudata</taxon>
        <taxon>Salamandroidea</taxon>
        <taxon>Salamandridae</taxon>
        <taxon>Pleurodelinae</taxon>
        <taxon>Pleurodeles</taxon>
    </lineage>
</organism>
<feature type="region of interest" description="Disordered" evidence="1">
    <location>
        <begin position="58"/>
        <end position="97"/>
    </location>
</feature>
<proteinExistence type="predicted"/>
<feature type="compositionally biased region" description="Basic and acidic residues" evidence="1">
    <location>
        <begin position="1"/>
        <end position="11"/>
    </location>
</feature>
<keyword evidence="3" id="KW-1185">Reference proteome</keyword>
<protein>
    <submittedName>
        <fullName evidence="2">Uncharacterized protein</fullName>
    </submittedName>
</protein>
<feature type="region of interest" description="Disordered" evidence="1">
    <location>
        <begin position="1"/>
        <end position="20"/>
    </location>
</feature>
<name>A0AAV7TLB9_PLEWA</name>
<dbReference type="InterPro" id="IPR031496">
    <property type="entry name" value="DUF4688"/>
</dbReference>